<protein>
    <submittedName>
        <fullName evidence="1">Uncharacterized protein</fullName>
    </submittedName>
</protein>
<comment type="caution">
    <text evidence="1">The sequence shown here is derived from an EMBL/GenBank/DDBJ whole genome shotgun (WGS) entry which is preliminary data.</text>
</comment>
<evidence type="ECO:0000313" key="1">
    <source>
        <dbReference type="EMBL" id="KAK9787741.1"/>
    </source>
</evidence>
<dbReference type="AlphaFoldDB" id="A0AAW1NN47"/>
<accession>A0AAW1NN47</accession>
<dbReference type="EMBL" id="JALJOQ010000241">
    <property type="protein sequence ID" value="KAK9787741.1"/>
    <property type="molecule type" value="Genomic_DNA"/>
</dbReference>
<proteinExistence type="predicted"/>
<dbReference type="Proteomes" id="UP001465755">
    <property type="component" value="Unassembled WGS sequence"/>
</dbReference>
<gene>
    <name evidence="1" type="ORF">WJX73_006971</name>
</gene>
<name>A0AAW1NN47_9CHLO</name>
<evidence type="ECO:0000313" key="2">
    <source>
        <dbReference type="Proteomes" id="UP001465755"/>
    </source>
</evidence>
<keyword evidence="2" id="KW-1185">Reference proteome</keyword>
<reference evidence="1 2" key="1">
    <citation type="journal article" date="2024" name="Nat. Commun.">
        <title>Phylogenomics reveals the evolutionary origins of lichenization in chlorophyte algae.</title>
        <authorList>
            <person name="Puginier C."/>
            <person name="Libourel C."/>
            <person name="Otte J."/>
            <person name="Skaloud P."/>
            <person name="Haon M."/>
            <person name="Grisel S."/>
            <person name="Petersen M."/>
            <person name="Berrin J.G."/>
            <person name="Delaux P.M."/>
            <person name="Dal Grande F."/>
            <person name="Keller J."/>
        </authorList>
    </citation>
    <scope>NUCLEOTIDE SEQUENCE [LARGE SCALE GENOMIC DNA]</scope>
    <source>
        <strain evidence="1 2">SAG 2036</strain>
    </source>
</reference>
<sequence>MGGLPVSTHLPRASDLIIPLWLGRGGPASSPSRRTPAPALICNLPESLIPTLGGCPAYPIRQPPAATLPRSPLRRAYKRGPCRHKAYPPIVSHVPAPVPVRRGVLG</sequence>
<organism evidence="1 2">
    <name type="scientific">Symbiochloris irregularis</name>
    <dbReference type="NCBI Taxonomy" id="706552"/>
    <lineage>
        <taxon>Eukaryota</taxon>
        <taxon>Viridiplantae</taxon>
        <taxon>Chlorophyta</taxon>
        <taxon>core chlorophytes</taxon>
        <taxon>Trebouxiophyceae</taxon>
        <taxon>Trebouxiales</taxon>
        <taxon>Trebouxiaceae</taxon>
        <taxon>Symbiochloris</taxon>
    </lineage>
</organism>